<accession>A0AAX4P8D3</accession>
<keyword evidence="4" id="KW-1185">Reference proteome</keyword>
<feature type="transmembrane region" description="Helical" evidence="2">
    <location>
        <begin position="167"/>
        <end position="189"/>
    </location>
</feature>
<feature type="compositionally biased region" description="Basic and acidic residues" evidence="1">
    <location>
        <begin position="17"/>
        <end position="40"/>
    </location>
</feature>
<protein>
    <submittedName>
        <fullName evidence="3">Uncharacterized protein</fullName>
    </submittedName>
</protein>
<organism evidence="3 4">
    <name type="scientific">Chloropicon roscoffensis</name>
    <dbReference type="NCBI Taxonomy" id="1461544"/>
    <lineage>
        <taxon>Eukaryota</taxon>
        <taxon>Viridiplantae</taxon>
        <taxon>Chlorophyta</taxon>
        <taxon>Chloropicophyceae</taxon>
        <taxon>Chloropicales</taxon>
        <taxon>Chloropicaceae</taxon>
        <taxon>Chloropicon</taxon>
    </lineage>
</organism>
<dbReference type="Proteomes" id="UP001472866">
    <property type="component" value="Chromosome 05"/>
</dbReference>
<feature type="compositionally biased region" description="Basic residues" evidence="1">
    <location>
        <begin position="66"/>
        <end position="77"/>
    </location>
</feature>
<feature type="transmembrane region" description="Helical" evidence="2">
    <location>
        <begin position="130"/>
        <end position="147"/>
    </location>
</feature>
<keyword evidence="2" id="KW-0812">Transmembrane</keyword>
<dbReference type="AlphaFoldDB" id="A0AAX4P8D3"/>
<keyword evidence="2" id="KW-0472">Membrane</keyword>
<sequence length="246" mass="26796">MADAAAARRAKRRKERVLRGGKDRLAYITGEKKELAKDAKPLTQDSSHVVDDDDALRTSPAGLKNQHQHHKKPKQRGQGRLGDGGAGDLPRILPSAPPIHNSSARTRTTTRHLGSTAATAKAEESFHRMWARRVLPLVLGVAYWAYVSNDFGGAGENVDDGDVRRRTGFYANAVAWFLTYQVAILSALGPERRSAEGPRGLAQVAVSKALDAVGWPILAQALDDLAVFLCSLFALHLLPWPRQDAL</sequence>
<evidence type="ECO:0000256" key="2">
    <source>
        <dbReference type="SAM" id="Phobius"/>
    </source>
</evidence>
<name>A0AAX4P8D3_9CHLO</name>
<evidence type="ECO:0000256" key="1">
    <source>
        <dbReference type="SAM" id="MobiDB-lite"/>
    </source>
</evidence>
<evidence type="ECO:0000313" key="3">
    <source>
        <dbReference type="EMBL" id="WZN62363.1"/>
    </source>
</evidence>
<feature type="region of interest" description="Disordered" evidence="1">
    <location>
        <begin position="1"/>
        <end position="117"/>
    </location>
</feature>
<gene>
    <name evidence="3" type="ORF">HKI87_05g38990</name>
</gene>
<reference evidence="3 4" key="1">
    <citation type="submission" date="2024-03" db="EMBL/GenBank/DDBJ databases">
        <title>Complete genome sequence of the green alga Chloropicon roscoffensis RCC1871.</title>
        <authorList>
            <person name="Lemieux C."/>
            <person name="Pombert J.-F."/>
            <person name="Otis C."/>
            <person name="Turmel M."/>
        </authorList>
    </citation>
    <scope>NUCLEOTIDE SEQUENCE [LARGE SCALE GENOMIC DNA]</scope>
    <source>
        <strain evidence="3 4">RCC1871</strain>
    </source>
</reference>
<proteinExistence type="predicted"/>
<evidence type="ECO:0000313" key="4">
    <source>
        <dbReference type="Proteomes" id="UP001472866"/>
    </source>
</evidence>
<keyword evidence="2" id="KW-1133">Transmembrane helix</keyword>
<dbReference type="EMBL" id="CP151505">
    <property type="protein sequence ID" value="WZN62363.1"/>
    <property type="molecule type" value="Genomic_DNA"/>
</dbReference>
<feature type="compositionally biased region" description="Polar residues" evidence="1">
    <location>
        <begin position="100"/>
        <end position="117"/>
    </location>
</feature>